<comment type="caution">
    <text evidence="1">The sequence shown here is derived from an EMBL/GenBank/DDBJ whole genome shotgun (WGS) entry which is preliminary data.</text>
</comment>
<sequence length="103" mass="11561">METHNTRASDEAIVAAMRMLEGPIHSLLMMSEIMGDAFDHDVQELDIDTLEKRGIPRDGKSMKIILTRGQIDRLSFLWNDVIHRAAKLQKAYLAALDGKEIAA</sequence>
<gene>
    <name evidence="1" type="ORF">L4923_26155</name>
</gene>
<accession>A0ABS9QPP3</accession>
<dbReference type="EMBL" id="JAKREW010000045">
    <property type="protein sequence ID" value="MCG7508529.1"/>
    <property type="molecule type" value="Genomic_DNA"/>
</dbReference>
<proteinExistence type="predicted"/>
<dbReference type="RefSeq" id="WP_239370040.1">
    <property type="nucleotide sequence ID" value="NZ_JAKREW010000045.1"/>
</dbReference>
<evidence type="ECO:0000313" key="1">
    <source>
        <dbReference type="EMBL" id="MCG7508529.1"/>
    </source>
</evidence>
<reference evidence="1 2" key="1">
    <citation type="submission" date="2022-02" db="EMBL/GenBank/DDBJ databases">
        <title>Draft genome sequence of Mezorhizobium retamae strain IRAMC:0171 isolated from Retama raetam nodules.</title>
        <authorList>
            <person name="Bengaied R."/>
            <person name="Sbissi I."/>
            <person name="Huber K."/>
            <person name="Ghodbane F."/>
            <person name="Nouioui I."/>
            <person name="Tarhouni M."/>
            <person name="Gtari M."/>
        </authorList>
    </citation>
    <scope>NUCLEOTIDE SEQUENCE [LARGE SCALE GENOMIC DNA]</scope>
    <source>
        <strain evidence="1 2">IRAMC:0171</strain>
    </source>
</reference>
<name>A0ABS9QPP3_9HYPH</name>
<organism evidence="1 2">
    <name type="scientific">Mesorhizobium retamae</name>
    <dbReference type="NCBI Taxonomy" id="2912854"/>
    <lineage>
        <taxon>Bacteria</taxon>
        <taxon>Pseudomonadati</taxon>
        <taxon>Pseudomonadota</taxon>
        <taxon>Alphaproteobacteria</taxon>
        <taxon>Hyphomicrobiales</taxon>
        <taxon>Phyllobacteriaceae</taxon>
        <taxon>Mesorhizobium</taxon>
    </lineage>
</organism>
<dbReference type="Proteomes" id="UP001201701">
    <property type="component" value="Unassembled WGS sequence"/>
</dbReference>
<keyword evidence="2" id="KW-1185">Reference proteome</keyword>
<protein>
    <submittedName>
        <fullName evidence="1">Uncharacterized protein</fullName>
    </submittedName>
</protein>
<evidence type="ECO:0000313" key="2">
    <source>
        <dbReference type="Proteomes" id="UP001201701"/>
    </source>
</evidence>